<organism evidence="2 3">
    <name type="scientific">Malassezia pachydermatis</name>
    <dbReference type="NCBI Taxonomy" id="77020"/>
    <lineage>
        <taxon>Eukaryota</taxon>
        <taxon>Fungi</taxon>
        <taxon>Dikarya</taxon>
        <taxon>Basidiomycota</taxon>
        <taxon>Ustilaginomycotina</taxon>
        <taxon>Malasseziomycetes</taxon>
        <taxon>Malasseziales</taxon>
        <taxon>Malasseziaceae</taxon>
        <taxon>Malassezia</taxon>
    </lineage>
</organism>
<comment type="function">
    <text evidence="1">Component of the MICOS complex, a large protein complex of the mitochondrial inner membrane that plays crucial roles in the maintenance of crista junctions, inner membrane architecture, and formation of contact sites to the outer membrane.</text>
</comment>
<dbReference type="GeneID" id="28729406"/>
<evidence type="ECO:0000256" key="1">
    <source>
        <dbReference type="RuleBase" id="RU363021"/>
    </source>
</evidence>
<dbReference type="InterPro" id="IPR033181">
    <property type="entry name" value="Mic26_fungi"/>
</dbReference>
<dbReference type="GO" id="GO:0044284">
    <property type="term" value="C:mitochondrial crista junction"/>
    <property type="evidence" value="ECO:0007669"/>
    <property type="project" value="TreeGrafter"/>
</dbReference>
<proteinExistence type="predicted"/>
<sequence>MAQPQQKLSVYPEPDQEITLIETSSELERQVSLARQSVQKYASSGIRAVRSGVDSVIHAENRVENRVNSLVAKDETLTPNGLYVGVATLASMVFTRYRTFPIRWFVPPLVLAGSMSYFLPNTTTNVAAYYEKKEEKYFPEFSARRQKFVQLLQQHWYMGKDKLEEAYESTSEALATGVRDVEKRTGLKVGSLLSHDDTLPASVPAQATAPKKLL</sequence>
<reference evidence="2 3" key="1">
    <citation type="submission" date="2015-07" db="EMBL/GenBank/DDBJ databases">
        <title>Draft Genome Sequence of Malassezia furfur CBS1878 and Malassezia pachydermatis CBS1879.</title>
        <authorList>
            <person name="Triana S."/>
            <person name="Ohm R."/>
            <person name="Gonzalez A."/>
            <person name="DeCock H."/>
            <person name="Restrepo S."/>
            <person name="Celis A."/>
        </authorList>
    </citation>
    <scope>NUCLEOTIDE SEQUENCE [LARGE SCALE GENOMIC DNA]</scope>
    <source>
        <strain evidence="2 3">CBS 1879</strain>
    </source>
</reference>
<dbReference type="VEuPathDB" id="FungiDB:Malapachy_3051"/>
<dbReference type="OrthoDB" id="2399148at2759"/>
<dbReference type="Proteomes" id="UP000037751">
    <property type="component" value="Unassembled WGS sequence"/>
</dbReference>
<dbReference type="RefSeq" id="XP_017993670.1">
    <property type="nucleotide sequence ID" value="XM_018137530.1"/>
</dbReference>
<keyword evidence="1" id="KW-0472">Membrane</keyword>
<dbReference type="PANTHER" id="PTHR28268:SF1">
    <property type="entry name" value="MICOS SUBUNIT MIC26"/>
    <property type="match status" value="1"/>
</dbReference>
<dbReference type="PANTHER" id="PTHR28268">
    <property type="entry name" value="MICOS SUBUNIT MIC26"/>
    <property type="match status" value="1"/>
</dbReference>
<dbReference type="EMBL" id="LGAV01000001">
    <property type="protein sequence ID" value="KOS16038.1"/>
    <property type="molecule type" value="Genomic_DNA"/>
</dbReference>
<evidence type="ECO:0000313" key="2">
    <source>
        <dbReference type="EMBL" id="KOS16038.1"/>
    </source>
</evidence>
<keyword evidence="3" id="KW-1185">Reference proteome</keyword>
<dbReference type="AlphaFoldDB" id="A0A0M8MQ16"/>
<dbReference type="InterPro" id="IPR019166">
    <property type="entry name" value="MIC26/MIC27"/>
</dbReference>
<gene>
    <name evidence="2" type="ORF">Malapachy_3051</name>
</gene>
<dbReference type="Pfam" id="PF09769">
    <property type="entry name" value="ApoO"/>
    <property type="match status" value="1"/>
</dbReference>
<evidence type="ECO:0000313" key="3">
    <source>
        <dbReference type="Proteomes" id="UP000037751"/>
    </source>
</evidence>
<keyword evidence="1" id="KW-0999">Mitochondrion inner membrane</keyword>
<dbReference type="GO" id="GO:0042407">
    <property type="term" value="P:cristae formation"/>
    <property type="evidence" value="ECO:0007669"/>
    <property type="project" value="InterPro"/>
</dbReference>
<keyword evidence="1" id="KW-0496">Mitochondrion</keyword>
<comment type="caution">
    <text evidence="2">The sequence shown here is derived from an EMBL/GenBank/DDBJ whole genome shotgun (WGS) entry which is preliminary data.</text>
</comment>
<dbReference type="STRING" id="77020.A0A0M8MQ16"/>
<dbReference type="GO" id="GO:0061617">
    <property type="term" value="C:MICOS complex"/>
    <property type="evidence" value="ECO:0007669"/>
    <property type="project" value="UniProtKB-UniRule"/>
</dbReference>
<accession>A0A0M8MQ16</accession>
<comment type="subcellular location">
    <subcellularLocation>
        <location evidence="1">Mitochondrion inner membrane</location>
    </subcellularLocation>
</comment>
<protein>
    <recommendedName>
        <fullName evidence="1">MICOS complex subunit</fullName>
    </recommendedName>
</protein>
<comment type="subunit">
    <text evidence="1">Component of the mitochondrial contact site and cristae organizing system (MICOS) complex.</text>
</comment>
<name>A0A0M8MQ16_9BASI</name>